<evidence type="ECO:0000313" key="2">
    <source>
        <dbReference type="Proteomes" id="UP001175211"/>
    </source>
</evidence>
<sequence>MLDVALAYKPAIKELTGDDNSGVTEYELSRSEWTALENLCDVLKDATLYFSRATPNLATVIPAMDHIDHVFATASINKVGLSPPVRASLLVTKRTLNWYYSMTDESDLYRIAMVLHPRYKLDYFVEANWEAGWIANARRLVREEFECKYKGLMDDVMVIEDDAEDGTQVCPFPSRVYS</sequence>
<evidence type="ECO:0000313" key="1">
    <source>
        <dbReference type="EMBL" id="KAK0437301.1"/>
    </source>
</evidence>
<dbReference type="SUPFAM" id="SSF53098">
    <property type="entry name" value="Ribonuclease H-like"/>
    <property type="match status" value="1"/>
</dbReference>
<accession>A0AA39J709</accession>
<dbReference type="AlphaFoldDB" id="A0AA39J709"/>
<organism evidence="1 2">
    <name type="scientific">Armillaria tabescens</name>
    <name type="common">Ringless honey mushroom</name>
    <name type="synonym">Agaricus tabescens</name>
    <dbReference type="NCBI Taxonomy" id="1929756"/>
    <lineage>
        <taxon>Eukaryota</taxon>
        <taxon>Fungi</taxon>
        <taxon>Dikarya</taxon>
        <taxon>Basidiomycota</taxon>
        <taxon>Agaricomycotina</taxon>
        <taxon>Agaricomycetes</taxon>
        <taxon>Agaricomycetidae</taxon>
        <taxon>Agaricales</taxon>
        <taxon>Marasmiineae</taxon>
        <taxon>Physalacriaceae</taxon>
        <taxon>Desarmillaria</taxon>
    </lineage>
</organism>
<name>A0AA39J709_ARMTA</name>
<dbReference type="RefSeq" id="XP_060322573.1">
    <property type="nucleotide sequence ID" value="XM_060468218.1"/>
</dbReference>
<reference evidence="1" key="1">
    <citation type="submission" date="2023-06" db="EMBL/GenBank/DDBJ databases">
        <authorList>
            <consortium name="Lawrence Berkeley National Laboratory"/>
            <person name="Ahrendt S."/>
            <person name="Sahu N."/>
            <person name="Indic B."/>
            <person name="Wong-Bajracharya J."/>
            <person name="Merenyi Z."/>
            <person name="Ke H.-M."/>
            <person name="Monk M."/>
            <person name="Kocsube S."/>
            <person name="Drula E."/>
            <person name="Lipzen A."/>
            <person name="Balint B."/>
            <person name="Henrissat B."/>
            <person name="Andreopoulos B."/>
            <person name="Martin F.M."/>
            <person name="Harder C.B."/>
            <person name="Rigling D."/>
            <person name="Ford K.L."/>
            <person name="Foster G.D."/>
            <person name="Pangilinan J."/>
            <person name="Papanicolaou A."/>
            <person name="Barry K."/>
            <person name="LaButti K."/>
            <person name="Viragh M."/>
            <person name="Koriabine M."/>
            <person name="Yan M."/>
            <person name="Riley R."/>
            <person name="Champramary S."/>
            <person name="Plett K.L."/>
            <person name="Tsai I.J."/>
            <person name="Slot J."/>
            <person name="Sipos G."/>
            <person name="Plett J."/>
            <person name="Nagy L.G."/>
            <person name="Grigoriev I.V."/>
        </authorList>
    </citation>
    <scope>NUCLEOTIDE SEQUENCE</scope>
    <source>
        <strain evidence="1">CCBAS 213</strain>
    </source>
</reference>
<dbReference type="EMBL" id="JAUEPS010000113">
    <property type="protein sequence ID" value="KAK0437301.1"/>
    <property type="molecule type" value="Genomic_DNA"/>
</dbReference>
<comment type="caution">
    <text evidence="1">The sequence shown here is derived from an EMBL/GenBank/DDBJ whole genome shotgun (WGS) entry which is preliminary data.</text>
</comment>
<protein>
    <recommendedName>
        <fullName evidence="3">hAT-like transposase RNase-H fold domain-containing protein</fullName>
    </recommendedName>
</protein>
<dbReference type="GeneID" id="85351766"/>
<evidence type="ECO:0008006" key="3">
    <source>
        <dbReference type="Google" id="ProtNLM"/>
    </source>
</evidence>
<proteinExistence type="predicted"/>
<keyword evidence="2" id="KW-1185">Reference proteome</keyword>
<gene>
    <name evidence="1" type="ORF">EV420DRAFT_1280747</name>
</gene>
<dbReference type="InterPro" id="IPR012337">
    <property type="entry name" value="RNaseH-like_sf"/>
</dbReference>
<dbReference type="Proteomes" id="UP001175211">
    <property type="component" value="Unassembled WGS sequence"/>
</dbReference>